<proteinExistence type="predicted"/>
<dbReference type="EnsemblFungi" id="FOXG_05994T0">
    <property type="protein sequence ID" value="FOXG_05994P0"/>
    <property type="gene ID" value="FOXG_05994"/>
</dbReference>
<evidence type="ECO:0000313" key="2">
    <source>
        <dbReference type="Proteomes" id="UP000002489"/>
    </source>
</evidence>
<protein>
    <submittedName>
        <fullName evidence="1">Uncharacterized protein</fullName>
    </submittedName>
</protein>
<dbReference type="Proteomes" id="UP000002489">
    <property type="component" value="Unassembled WGS sequence"/>
</dbReference>
<name>A0A0D2XPV6_FUSOF</name>
<evidence type="ECO:0000313" key="1">
    <source>
        <dbReference type="EnsemblFungi" id="FOXG_05994P0"/>
    </source>
</evidence>
<accession>A0A0D2XPV6</accession>
<organism evidence="1 2">
    <name type="scientific">Fusarium oxysporum (strain Fo5176)</name>
    <name type="common">Fusarium vascular wilt</name>
    <dbReference type="NCBI Taxonomy" id="660025"/>
    <lineage>
        <taxon>Eukaryota</taxon>
        <taxon>Fungi</taxon>
        <taxon>Dikarya</taxon>
        <taxon>Ascomycota</taxon>
        <taxon>Pezizomycotina</taxon>
        <taxon>Sordariomycetes</taxon>
        <taxon>Hypocreomycetidae</taxon>
        <taxon>Hypocreales</taxon>
        <taxon>Nectriaceae</taxon>
        <taxon>Fusarium</taxon>
        <taxon>Fusarium oxysporum species complex</taxon>
    </lineage>
</organism>
<sequence>MFQMNLRLHTLRARTSIRSSRHNHRLQLQLHSQKHHHQHHKLLLLLQLPAPANHRLFHANSHRRSISTIKDGPIIPIHLLNIKTTLSISTPHIPA</sequence>
<reference evidence="1" key="2">
    <citation type="submission" date="2025-08" db="UniProtKB">
        <authorList>
            <consortium name="EnsemblFungi"/>
        </authorList>
    </citation>
    <scope>IDENTIFICATION</scope>
    <source>
        <strain evidence="1">4287 / CBS 123668 / FGSC 9935 / NRRL 34936</strain>
    </source>
</reference>
<dbReference type="AlphaFoldDB" id="A0A0D2XPV6"/>
<reference evidence="2" key="1">
    <citation type="journal article" date="2012" name="Mol. Plant Microbe Interact.">
        <title>A highly conserved effector in Fusarium oxysporum is required for full virulence on Arabidopsis.</title>
        <authorList>
            <person name="Thatcher L.F."/>
            <person name="Gardiner D.M."/>
            <person name="Kazan K."/>
            <person name="Manners J."/>
        </authorList>
    </citation>
    <scope>NUCLEOTIDE SEQUENCE [LARGE SCALE GENOMIC DNA]</scope>
    <source>
        <strain evidence="2">Fo5176</strain>
    </source>
</reference>